<keyword evidence="6" id="KW-1185">Reference proteome</keyword>
<evidence type="ECO:0008006" key="7">
    <source>
        <dbReference type="Google" id="ProtNLM"/>
    </source>
</evidence>
<dbReference type="AlphaFoldDB" id="A0A1R2CE44"/>
<dbReference type="InterPro" id="IPR010233">
    <property type="entry name" value="UbiG_MeTrfase"/>
</dbReference>
<sequence>MLCKLVQRFVSTVDPAEMQRFAVYKWWNPDNVLHPFSDLRSEYIKTRLQVQNLKGLRILDVGCGGGIMSERLGRLGASVVGIDPSEEAINVASLHLPKILKGNVEYKNCELSAVDEKFDVVLASEVIEHVTDHQIFLNDLSGKVKDNGAVFLTTVSKTFESWLLGIVASEYILKIVDPGTHQWDKFINPDDLIRMCNLSGLEVHHSNGWFIDYLKFRAFFTSYSRLGYLIHCTKPQSA</sequence>
<dbReference type="Pfam" id="PF13489">
    <property type="entry name" value="Methyltransf_23"/>
    <property type="match status" value="1"/>
</dbReference>
<dbReference type="GO" id="GO:0032259">
    <property type="term" value="P:methylation"/>
    <property type="evidence" value="ECO:0007669"/>
    <property type="project" value="UniProtKB-KW"/>
</dbReference>
<gene>
    <name evidence="5" type="ORF">SteCoe_11058</name>
</gene>
<evidence type="ECO:0000256" key="2">
    <source>
        <dbReference type="ARBA" id="ARBA00022679"/>
    </source>
</evidence>
<protein>
    <recommendedName>
        <fullName evidence="7">3-demethylubiquinol 3-O-methyltransferase</fullName>
    </recommendedName>
</protein>
<dbReference type="Gene3D" id="3.40.50.150">
    <property type="entry name" value="Vaccinia Virus protein VP39"/>
    <property type="match status" value="1"/>
</dbReference>
<organism evidence="5 6">
    <name type="scientific">Stentor coeruleus</name>
    <dbReference type="NCBI Taxonomy" id="5963"/>
    <lineage>
        <taxon>Eukaryota</taxon>
        <taxon>Sar</taxon>
        <taxon>Alveolata</taxon>
        <taxon>Ciliophora</taxon>
        <taxon>Postciliodesmatophora</taxon>
        <taxon>Heterotrichea</taxon>
        <taxon>Heterotrichida</taxon>
        <taxon>Stentoridae</taxon>
        <taxon>Stentor</taxon>
    </lineage>
</organism>
<reference evidence="5 6" key="1">
    <citation type="submission" date="2016-11" db="EMBL/GenBank/DDBJ databases">
        <title>The macronuclear genome of Stentor coeruleus: a giant cell with tiny introns.</title>
        <authorList>
            <person name="Slabodnick M."/>
            <person name="Ruby J.G."/>
            <person name="Reiff S.B."/>
            <person name="Swart E.C."/>
            <person name="Gosai S."/>
            <person name="Prabakaran S."/>
            <person name="Witkowska E."/>
            <person name="Larue G.E."/>
            <person name="Fisher S."/>
            <person name="Freeman R.M."/>
            <person name="Gunawardena J."/>
            <person name="Chu W."/>
            <person name="Stover N.A."/>
            <person name="Gregory B.D."/>
            <person name="Nowacki M."/>
            <person name="Derisi J."/>
            <person name="Roy S.W."/>
            <person name="Marshall W.F."/>
            <person name="Sood P."/>
        </authorList>
    </citation>
    <scope>NUCLEOTIDE SEQUENCE [LARGE SCALE GENOMIC DNA]</scope>
    <source>
        <strain evidence="5">WM001</strain>
    </source>
</reference>
<evidence type="ECO:0000256" key="3">
    <source>
        <dbReference type="ARBA" id="ARBA00022688"/>
    </source>
</evidence>
<accession>A0A1R2CE44</accession>
<dbReference type="OrthoDB" id="3265906at2759"/>
<dbReference type="GO" id="GO:0061542">
    <property type="term" value="F:3-demethylubiquinol 3-O-methyltransferase activity"/>
    <property type="evidence" value="ECO:0007669"/>
    <property type="project" value="InterPro"/>
</dbReference>
<dbReference type="InterPro" id="IPR029063">
    <property type="entry name" value="SAM-dependent_MTases_sf"/>
</dbReference>
<keyword evidence="4" id="KW-0949">S-adenosyl-L-methionine</keyword>
<comment type="caution">
    <text evidence="5">The sequence shown here is derived from an EMBL/GenBank/DDBJ whole genome shotgun (WGS) entry which is preliminary data.</text>
</comment>
<dbReference type="EMBL" id="MPUH01000181">
    <property type="protein sequence ID" value="OMJ87287.1"/>
    <property type="molecule type" value="Genomic_DNA"/>
</dbReference>
<dbReference type="SUPFAM" id="SSF53335">
    <property type="entry name" value="S-adenosyl-L-methionine-dependent methyltransferases"/>
    <property type="match status" value="1"/>
</dbReference>
<dbReference type="GO" id="GO:0005739">
    <property type="term" value="C:mitochondrion"/>
    <property type="evidence" value="ECO:0007669"/>
    <property type="project" value="TreeGrafter"/>
</dbReference>
<evidence type="ECO:0000313" key="6">
    <source>
        <dbReference type="Proteomes" id="UP000187209"/>
    </source>
</evidence>
<evidence type="ECO:0000313" key="5">
    <source>
        <dbReference type="EMBL" id="OMJ87287.1"/>
    </source>
</evidence>
<keyword evidence="1" id="KW-0489">Methyltransferase</keyword>
<dbReference type="PANTHER" id="PTHR43464:SF19">
    <property type="entry name" value="UBIQUINONE BIOSYNTHESIS O-METHYLTRANSFERASE, MITOCHONDRIAL"/>
    <property type="match status" value="1"/>
</dbReference>
<keyword evidence="2" id="KW-0808">Transferase</keyword>
<proteinExistence type="predicted"/>
<evidence type="ECO:0000256" key="1">
    <source>
        <dbReference type="ARBA" id="ARBA00022603"/>
    </source>
</evidence>
<dbReference type="Proteomes" id="UP000187209">
    <property type="component" value="Unassembled WGS sequence"/>
</dbReference>
<dbReference type="CDD" id="cd02440">
    <property type="entry name" value="AdoMet_MTases"/>
    <property type="match status" value="1"/>
</dbReference>
<dbReference type="NCBIfam" id="TIGR01983">
    <property type="entry name" value="UbiG"/>
    <property type="match status" value="1"/>
</dbReference>
<name>A0A1R2CE44_9CILI</name>
<keyword evidence="3" id="KW-0831">Ubiquinone biosynthesis</keyword>
<dbReference type="PANTHER" id="PTHR43464">
    <property type="entry name" value="METHYLTRANSFERASE"/>
    <property type="match status" value="1"/>
</dbReference>
<dbReference type="GO" id="GO:0010420">
    <property type="term" value="F:polyprenyldihydroxybenzoate methyltransferase activity"/>
    <property type="evidence" value="ECO:0007669"/>
    <property type="project" value="InterPro"/>
</dbReference>
<evidence type="ECO:0000256" key="4">
    <source>
        <dbReference type="ARBA" id="ARBA00022691"/>
    </source>
</evidence>